<feature type="domain" description="Response regulatory" evidence="3">
    <location>
        <begin position="15"/>
        <end position="127"/>
    </location>
</feature>
<dbReference type="SMART" id="SM00448">
    <property type="entry name" value="REC"/>
    <property type="match status" value="1"/>
</dbReference>
<comment type="caution">
    <text evidence="4">The sequence shown here is derived from an EMBL/GenBank/DDBJ whole genome shotgun (WGS) entry which is preliminary data.</text>
</comment>
<dbReference type="Proteomes" id="UP000805841">
    <property type="component" value="Unassembled WGS sequence"/>
</dbReference>
<feature type="modified residue" description="4-aspartylphosphate" evidence="2">
    <location>
        <position position="65"/>
    </location>
</feature>
<dbReference type="InterPro" id="IPR001789">
    <property type="entry name" value="Sig_transdc_resp-reg_receiver"/>
</dbReference>
<evidence type="ECO:0000256" key="1">
    <source>
        <dbReference type="ARBA" id="ARBA00022553"/>
    </source>
</evidence>
<dbReference type="PANTHER" id="PTHR44591">
    <property type="entry name" value="STRESS RESPONSE REGULATOR PROTEIN 1"/>
    <property type="match status" value="1"/>
</dbReference>
<dbReference type="InterPro" id="IPR050595">
    <property type="entry name" value="Bact_response_regulator"/>
</dbReference>
<dbReference type="EMBL" id="JAAOCA010000012">
    <property type="protein sequence ID" value="MBD1599328.1"/>
    <property type="molecule type" value="Genomic_DNA"/>
</dbReference>
<keyword evidence="5" id="KW-1185">Reference proteome</keyword>
<dbReference type="PROSITE" id="PS50110">
    <property type="entry name" value="RESPONSE_REGULATORY"/>
    <property type="match status" value="1"/>
</dbReference>
<keyword evidence="1 2" id="KW-0597">Phosphoprotein</keyword>
<dbReference type="SUPFAM" id="SSF52172">
    <property type="entry name" value="CheY-like"/>
    <property type="match status" value="1"/>
</dbReference>
<evidence type="ECO:0000313" key="4">
    <source>
        <dbReference type="EMBL" id="MBD1599328.1"/>
    </source>
</evidence>
<evidence type="ECO:0000313" key="5">
    <source>
        <dbReference type="Proteomes" id="UP000805841"/>
    </source>
</evidence>
<sequence length="134" mass="13766">MSNLQPCIALQPSSCVLVVEDDDILRLLTMEVVLELGLPVVGFTNADEAMAYISGGGAAGLVITDHSMPGQLTGGELAMLLVQQRPGLPVILTSGYGYAAEQAAPGVTFLPKPWSVELLATLVLSLLGACAASA</sequence>
<dbReference type="RefSeq" id="WP_190420544.1">
    <property type="nucleotide sequence ID" value="NZ_JAAOCA010000012.1"/>
</dbReference>
<organism evidence="4 5">
    <name type="scientific">Pseudomonas typographi</name>
    <dbReference type="NCBI Taxonomy" id="2715964"/>
    <lineage>
        <taxon>Bacteria</taxon>
        <taxon>Pseudomonadati</taxon>
        <taxon>Pseudomonadota</taxon>
        <taxon>Gammaproteobacteria</taxon>
        <taxon>Pseudomonadales</taxon>
        <taxon>Pseudomonadaceae</taxon>
        <taxon>Pseudomonas</taxon>
    </lineage>
</organism>
<dbReference type="Pfam" id="PF00072">
    <property type="entry name" value="Response_reg"/>
    <property type="match status" value="1"/>
</dbReference>
<gene>
    <name evidence="4" type="ORF">HAQ05_11515</name>
</gene>
<protein>
    <submittedName>
        <fullName evidence="4">Response regulator</fullName>
    </submittedName>
</protein>
<reference evidence="4 5" key="1">
    <citation type="journal article" date="2020" name="Insects">
        <title>Bacteria Belonging to Pseudomonas typographi sp. nov. from the Bark Beetle Ips typographus Have Genomic Potential to Aid in the Host Ecology.</title>
        <authorList>
            <person name="Peral-Aranega E."/>
            <person name="Saati-Santamaria Z."/>
            <person name="Kolarik M."/>
            <person name="Rivas R."/>
            <person name="Garcia-Fraile P."/>
        </authorList>
    </citation>
    <scope>NUCLEOTIDE SEQUENCE [LARGE SCALE GENOMIC DNA]</scope>
    <source>
        <strain evidence="4 5">CA3A</strain>
    </source>
</reference>
<name>A0ABR7Z1R0_9PSED</name>
<dbReference type="PANTHER" id="PTHR44591:SF3">
    <property type="entry name" value="RESPONSE REGULATORY DOMAIN-CONTAINING PROTEIN"/>
    <property type="match status" value="1"/>
</dbReference>
<evidence type="ECO:0000256" key="2">
    <source>
        <dbReference type="PROSITE-ProRule" id="PRU00169"/>
    </source>
</evidence>
<dbReference type="InterPro" id="IPR011006">
    <property type="entry name" value="CheY-like_superfamily"/>
</dbReference>
<dbReference type="Gene3D" id="3.40.50.2300">
    <property type="match status" value="1"/>
</dbReference>
<evidence type="ECO:0000259" key="3">
    <source>
        <dbReference type="PROSITE" id="PS50110"/>
    </source>
</evidence>
<proteinExistence type="predicted"/>
<accession>A0ABR7Z1R0</accession>